<keyword evidence="2 5" id="KW-0812">Transmembrane</keyword>
<keyword evidence="4 5" id="KW-0472">Membrane</keyword>
<feature type="transmembrane region" description="Helical" evidence="5">
    <location>
        <begin position="184"/>
        <end position="208"/>
    </location>
</feature>
<keyword evidence="3 5" id="KW-1133">Transmembrane helix</keyword>
<feature type="transmembrane region" description="Helical" evidence="5">
    <location>
        <begin position="42"/>
        <end position="62"/>
    </location>
</feature>
<dbReference type="PANTHER" id="PTHR42770">
    <property type="entry name" value="AMINO ACID TRANSPORTER-RELATED"/>
    <property type="match status" value="1"/>
</dbReference>
<feature type="transmembrane region" description="Helical" evidence="5">
    <location>
        <begin position="16"/>
        <end position="36"/>
    </location>
</feature>
<evidence type="ECO:0000313" key="8">
    <source>
        <dbReference type="Proteomes" id="UP000642910"/>
    </source>
</evidence>
<dbReference type="PIRSF" id="PIRSF006060">
    <property type="entry name" value="AA_transporter"/>
    <property type="match status" value="1"/>
</dbReference>
<feature type="transmembrane region" description="Helical" evidence="5">
    <location>
        <begin position="351"/>
        <end position="372"/>
    </location>
</feature>
<feature type="transmembrane region" description="Helical" evidence="5">
    <location>
        <begin position="384"/>
        <end position="402"/>
    </location>
</feature>
<evidence type="ECO:0000256" key="3">
    <source>
        <dbReference type="ARBA" id="ARBA00022989"/>
    </source>
</evidence>
<feature type="transmembrane region" description="Helical" evidence="5">
    <location>
        <begin position="228"/>
        <end position="250"/>
    </location>
</feature>
<feature type="transmembrane region" description="Helical" evidence="5">
    <location>
        <begin position="323"/>
        <end position="345"/>
    </location>
</feature>
<organism evidence="7 8">
    <name type="scientific">Alicyclobacillus mali</name>
    <name type="common">ex Roth et al. 2021</name>
    <dbReference type="NCBI Taxonomy" id="1123961"/>
    <lineage>
        <taxon>Bacteria</taxon>
        <taxon>Bacillati</taxon>
        <taxon>Bacillota</taxon>
        <taxon>Bacilli</taxon>
        <taxon>Bacillales</taxon>
        <taxon>Alicyclobacillaceae</taxon>
        <taxon>Alicyclobacillus</taxon>
    </lineage>
</organism>
<dbReference type="EMBL" id="JADPKZ010000042">
    <property type="protein sequence ID" value="MBF8378163.1"/>
    <property type="molecule type" value="Genomic_DNA"/>
</dbReference>
<comment type="subcellular location">
    <subcellularLocation>
        <location evidence="1">Membrane</location>
        <topology evidence="1">Multi-pass membrane protein</topology>
    </subcellularLocation>
</comment>
<comment type="caution">
    <text evidence="7">The sequence shown here is derived from an EMBL/GenBank/DDBJ whole genome shotgun (WGS) entry which is preliminary data.</text>
</comment>
<evidence type="ECO:0000313" key="7">
    <source>
        <dbReference type="EMBL" id="MBF8378163.1"/>
    </source>
</evidence>
<evidence type="ECO:0000256" key="2">
    <source>
        <dbReference type="ARBA" id="ARBA00022692"/>
    </source>
</evidence>
<dbReference type="Pfam" id="PF00324">
    <property type="entry name" value="AA_permease"/>
    <property type="match status" value="1"/>
</dbReference>
<dbReference type="PANTHER" id="PTHR42770:SF8">
    <property type="entry name" value="PUTRESCINE IMPORTER PUUP"/>
    <property type="match status" value="1"/>
</dbReference>
<evidence type="ECO:0000256" key="4">
    <source>
        <dbReference type="ARBA" id="ARBA00023136"/>
    </source>
</evidence>
<keyword evidence="8" id="KW-1185">Reference proteome</keyword>
<gene>
    <name evidence="7" type="ORF">IW967_09860</name>
</gene>
<feature type="transmembrane region" description="Helical" evidence="5">
    <location>
        <begin position="270"/>
        <end position="303"/>
    </location>
</feature>
<feature type="transmembrane region" description="Helical" evidence="5">
    <location>
        <begin position="83"/>
        <end position="109"/>
    </location>
</feature>
<dbReference type="InterPro" id="IPR050367">
    <property type="entry name" value="APC_superfamily"/>
</dbReference>
<dbReference type="InterPro" id="IPR004841">
    <property type="entry name" value="AA-permease/SLC12A_dom"/>
</dbReference>
<dbReference type="Proteomes" id="UP000642910">
    <property type="component" value="Unassembled WGS sequence"/>
</dbReference>
<sequence length="447" mass="48745">MERATSLRRTLRLPQVVFFGLAYLAPMVVFAIYGTIVEASKGLAASSYLVAMIAMMFTAFSYGEMVKAYPVSGSSYTYTRRSLNAHVGFMVGWAIVLDYVFIPMAIWLIGASYLNAAFPGVPVWVWVLAFIVVTTIINLFGIELGANLNVLMMMFQLLVIALFLALGMAHLAHADQSWLSWRPFAAQGGSFSAVLAGASIACYSFLGFDAITTLTEETFEPKRTLPKAILLVAFAGGVIFIVASYVGQLVHPSLTFSNVNSAAFEIARDIGGTLFSAVFLAGIIVAQFASGLSAQASAARLLYAMGRDGVLPRRTFAYLHPRFRTPVFNVVVIGTIALMALWMSVETSTSFINFGAFSAFTFVNLSVIAHYIVRQGQRTVRDWLVHFTFPLLGAVFDLWLLINLDKDALRLGAAWAILGLIYLAFMTKGFQKAPPELSMDAQEGIPV</sequence>
<name>A0ABS0F4E4_9BACL</name>
<feature type="transmembrane region" description="Helical" evidence="5">
    <location>
        <begin position="121"/>
        <end position="141"/>
    </location>
</feature>
<evidence type="ECO:0000256" key="1">
    <source>
        <dbReference type="ARBA" id="ARBA00004141"/>
    </source>
</evidence>
<evidence type="ECO:0000256" key="5">
    <source>
        <dbReference type="SAM" id="Phobius"/>
    </source>
</evidence>
<reference evidence="7 8" key="1">
    <citation type="submission" date="2020-11" db="EMBL/GenBank/DDBJ databases">
        <title>Genomic insight of Alicyclobacillus mali FL 18 reveals a new arsenic-resistant strain, with potential in environmental biotechnology.</title>
        <authorList>
            <person name="Fiorentino G."/>
            <person name="Gallo G."/>
            <person name="Aulitto M."/>
        </authorList>
    </citation>
    <scope>NUCLEOTIDE SEQUENCE [LARGE SCALE GENOMIC DNA]</scope>
    <source>
        <strain evidence="7 8">FL 18</strain>
    </source>
</reference>
<feature type="domain" description="Amino acid permease/ SLC12A" evidence="6">
    <location>
        <begin position="18"/>
        <end position="401"/>
    </location>
</feature>
<feature type="transmembrane region" description="Helical" evidence="5">
    <location>
        <begin position="408"/>
        <end position="425"/>
    </location>
</feature>
<feature type="transmembrane region" description="Helical" evidence="5">
    <location>
        <begin position="148"/>
        <end position="172"/>
    </location>
</feature>
<dbReference type="RefSeq" id="WP_195867782.1">
    <property type="nucleotide sequence ID" value="NZ_JADPKZ010000042.1"/>
</dbReference>
<dbReference type="Gene3D" id="1.20.1740.10">
    <property type="entry name" value="Amino acid/polyamine transporter I"/>
    <property type="match status" value="1"/>
</dbReference>
<protein>
    <submittedName>
        <fullName evidence="7">APC family permease</fullName>
    </submittedName>
</protein>
<evidence type="ECO:0000259" key="6">
    <source>
        <dbReference type="Pfam" id="PF00324"/>
    </source>
</evidence>
<proteinExistence type="predicted"/>
<accession>A0ABS0F4E4</accession>